<keyword evidence="3" id="KW-1185">Reference proteome</keyword>
<keyword evidence="1" id="KW-0812">Transmembrane</keyword>
<name>V5FD44_9VIBR</name>
<dbReference type="EMBL" id="BAUJ01000020">
    <property type="protein sequence ID" value="GAD89478.1"/>
    <property type="molecule type" value="Genomic_DNA"/>
</dbReference>
<dbReference type="InterPro" id="IPR012902">
    <property type="entry name" value="N_methyl_site"/>
</dbReference>
<protein>
    <recommendedName>
        <fullName evidence="4">Prepilin-type N-terminal cleavage/methylation domain-containing protein</fullName>
    </recommendedName>
</protein>
<keyword evidence="1" id="KW-0472">Membrane</keyword>
<gene>
    <name evidence="2" type="ORF">VHA01S_020_00600</name>
</gene>
<dbReference type="eggNOG" id="ENOG5031NJ3">
    <property type="taxonomic scope" value="Bacteria"/>
</dbReference>
<feature type="transmembrane region" description="Helical" evidence="1">
    <location>
        <begin position="12"/>
        <end position="33"/>
    </location>
</feature>
<evidence type="ECO:0008006" key="4">
    <source>
        <dbReference type="Google" id="ProtNLM"/>
    </source>
</evidence>
<dbReference type="Pfam" id="PF07963">
    <property type="entry name" value="N_methyl"/>
    <property type="match status" value="1"/>
</dbReference>
<keyword evidence="1" id="KW-1133">Transmembrane helix</keyword>
<proteinExistence type="predicted"/>
<sequence>MISNFASKVQAGFSLLEVLTASALVSLLSVLLIEGSVFIQREVKFAEQSLQVLNVVENRLELHRLEVLTGESIALENEHASSTLQIAEFQISSQKQYAVSSLGISGTHITVSASWTDPWRRQQSLSLSTWVAFKQ</sequence>
<evidence type="ECO:0000313" key="2">
    <source>
        <dbReference type="EMBL" id="GAD89478.1"/>
    </source>
</evidence>
<dbReference type="PROSITE" id="PS00409">
    <property type="entry name" value="PROKAR_NTER_METHYL"/>
    <property type="match status" value="1"/>
</dbReference>
<dbReference type="NCBIfam" id="TIGR02532">
    <property type="entry name" value="IV_pilin_GFxxxE"/>
    <property type="match status" value="1"/>
</dbReference>
<comment type="caution">
    <text evidence="2">The sequence shown here is derived from an EMBL/GenBank/DDBJ whole genome shotgun (WGS) entry which is preliminary data.</text>
</comment>
<dbReference type="AlphaFoldDB" id="V5FD44"/>
<reference evidence="2 3" key="1">
    <citation type="submission" date="2013-11" db="EMBL/GenBank/DDBJ databases">
        <title>Whole genome shotgun sequence of Vibrio halioticoli NBRC 102217.</title>
        <authorList>
            <person name="Isaki S."/>
            <person name="Kimura A."/>
            <person name="Ohji S."/>
            <person name="Hosoyama A."/>
            <person name="Fujita N."/>
            <person name="Hashimoto M."/>
            <person name="Hosoyama Y."/>
            <person name="Yamazoe A."/>
        </authorList>
    </citation>
    <scope>NUCLEOTIDE SEQUENCE [LARGE SCALE GENOMIC DNA]</scope>
    <source>
        <strain evidence="2 3">NBRC 102217</strain>
    </source>
</reference>
<dbReference type="RefSeq" id="WP_023403843.1">
    <property type="nucleotide sequence ID" value="NZ_BAUJ01000020.1"/>
</dbReference>
<dbReference type="Proteomes" id="UP000017800">
    <property type="component" value="Unassembled WGS sequence"/>
</dbReference>
<organism evidence="2 3">
    <name type="scientific">Vibrio halioticoli NBRC 102217</name>
    <dbReference type="NCBI Taxonomy" id="1219072"/>
    <lineage>
        <taxon>Bacteria</taxon>
        <taxon>Pseudomonadati</taxon>
        <taxon>Pseudomonadota</taxon>
        <taxon>Gammaproteobacteria</taxon>
        <taxon>Vibrionales</taxon>
        <taxon>Vibrionaceae</taxon>
        <taxon>Vibrio</taxon>
    </lineage>
</organism>
<evidence type="ECO:0000256" key="1">
    <source>
        <dbReference type="SAM" id="Phobius"/>
    </source>
</evidence>
<evidence type="ECO:0000313" key="3">
    <source>
        <dbReference type="Proteomes" id="UP000017800"/>
    </source>
</evidence>
<accession>V5FD44</accession>